<dbReference type="AlphaFoldDB" id="A0A315XNK3"/>
<dbReference type="Pfam" id="PF01554">
    <property type="entry name" value="MatE"/>
    <property type="match status" value="2"/>
</dbReference>
<keyword evidence="8" id="KW-1185">Reference proteome</keyword>
<dbReference type="EMBL" id="MZGS01000016">
    <property type="protein sequence ID" value="PWB87977.1"/>
    <property type="molecule type" value="Genomic_DNA"/>
</dbReference>
<accession>A0A315XNK3</accession>
<evidence type="ECO:0000256" key="1">
    <source>
        <dbReference type="ARBA" id="ARBA00004651"/>
    </source>
</evidence>
<sequence>MPYERRYNLLNSKFKELFFPTLLAAIAGNFAILADAFIISMLLGPMNLSVIQSIQPLAQFINMIYWLIGFGGTILATSSKANFEDKKANYIFTLSIVSIIVISLLIMVLGLLFPDSLLQALCNSNQLKPLVYEYLKFYLLAIPFICFFVVLAYFIKTDNFVQLQFRGFLIANVLNVILDVLLINYFNMGIAGAALAMAFGYLIASVYISTYFFSSRRTLKLIKLEFTKSMRYLVDICKTGFSSSSIALYQSLKLIIINFIILGVLANVGLVAFNMCCNAQLLVSIFIFGTSQSLLPIITVYYQESDYNGVEYVARRSLKIAIAFGIFFTLLFTLFPQTLLYLFSVSDPSHLPIVMNAVRIFSLSILAYSINFLYIFYLQSIQDNKLANVVTLLNGLIFPVAFVFIFSIIWNENGIWFGFVVSEIATLAFIYLYSRYVNKKSNGECTGLFMKKHHPEDEKILEYTIKANQNDAVNLSREVQEFLSDENGSVFISLAIEEILIYILEINDKLDWIDVIIRDNDEFAVISIKHAGIGYNPEENPDLDSDNINMLLSISDNIEHSEILGLNNTVITIKK</sequence>
<gene>
    <name evidence="7" type="primary">mepA_2</name>
    <name evidence="7" type="ORF">MBBTH_05640</name>
</gene>
<proteinExistence type="predicted"/>
<evidence type="ECO:0000256" key="2">
    <source>
        <dbReference type="ARBA" id="ARBA00022475"/>
    </source>
</evidence>
<keyword evidence="2" id="KW-1003">Cell membrane</keyword>
<evidence type="ECO:0000256" key="3">
    <source>
        <dbReference type="ARBA" id="ARBA00022692"/>
    </source>
</evidence>
<dbReference type="GO" id="GO:0005886">
    <property type="term" value="C:plasma membrane"/>
    <property type="evidence" value="ECO:0007669"/>
    <property type="project" value="UniProtKB-SubCell"/>
</dbReference>
<feature type="transmembrane region" description="Helical" evidence="6">
    <location>
        <begin position="415"/>
        <end position="433"/>
    </location>
</feature>
<feature type="transmembrane region" description="Helical" evidence="6">
    <location>
        <begin position="63"/>
        <end position="83"/>
    </location>
</feature>
<evidence type="ECO:0000256" key="4">
    <source>
        <dbReference type="ARBA" id="ARBA00022989"/>
    </source>
</evidence>
<keyword evidence="5 6" id="KW-0472">Membrane</keyword>
<feature type="transmembrane region" description="Helical" evidence="6">
    <location>
        <begin position="357"/>
        <end position="377"/>
    </location>
</feature>
<dbReference type="GO" id="GO:0042910">
    <property type="term" value="F:xenobiotic transmembrane transporter activity"/>
    <property type="evidence" value="ECO:0007669"/>
    <property type="project" value="InterPro"/>
</dbReference>
<dbReference type="OrthoDB" id="214119at2157"/>
<feature type="transmembrane region" description="Helical" evidence="6">
    <location>
        <begin position="134"/>
        <end position="155"/>
    </location>
</feature>
<evidence type="ECO:0000256" key="5">
    <source>
        <dbReference type="ARBA" id="ARBA00023136"/>
    </source>
</evidence>
<feature type="transmembrane region" description="Helical" evidence="6">
    <location>
        <begin position="167"/>
        <end position="186"/>
    </location>
</feature>
<feature type="transmembrane region" description="Helical" evidence="6">
    <location>
        <begin position="322"/>
        <end position="345"/>
    </location>
</feature>
<name>A0A315XNK3_9EURY</name>
<feature type="transmembrane region" description="Helical" evidence="6">
    <location>
        <begin position="389"/>
        <end position="409"/>
    </location>
</feature>
<organism evidence="7 8">
    <name type="scientific">Methanobrevibacter thaueri</name>
    <dbReference type="NCBI Taxonomy" id="190975"/>
    <lineage>
        <taxon>Archaea</taxon>
        <taxon>Methanobacteriati</taxon>
        <taxon>Methanobacteriota</taxon>
        <taxon>Methanomada group</taxon>
        <taxon>Methanobacteria</taxon>
        <taxon>Methanobacteriales</taxon>
        <taxon>Methanobacteriaceae</taxon>
        <taxon>Methanobrevibacter</taxon>
    </lineage>
</organism>
<feature type="transmembrane region" description="Helical" evidence="6">
    <location>
        <begin position="192"/>
        <end position="213"/>
    </location>
</feature>
<feature type="transmembrane region" description="Helical" evidence="6">
    <location>
        <begin position="281"/>
        <end position="302"/>
    </location>
</feature>
<comment type="caution">
    <text evidence="7">The sequence shown here is derived from an EMBL/GenBank/DDBJ whole genome shotgun (WGS) entry which is preliminary data.</text>
</comment>
<comment type="subcellular location">
    <subcellularLocation>
        <location evidence="1">Cell membrane</location>
        <topology evidence="1">Multi-pass membrane protein</topology>
    </subcellularLocation>
</comment>
<evidence type="ECO:0000256" key="6">
    <source>
        <dbReference type="SAM" id="Phobius"/>
    </source>
</evidence>
<dbReference type="InterPro" id="IPR051327">
    <property type="entry name" value="MATE_MepA_subfamily"/>
</dbReference>
<keyword evidence="3 6" id="KW-0812">Transmembrane</keyword>
<evidence type="ECO:0000313" key="8">
    <source>
        <dbReference type="Proteomes" id="UP000251717"/>
    </source>
</evidence>
<dbReference type="GO" id="GO:0015297">
    <property type="term" value="F:antiporter activity"/>
    <property type="evidence" value="ECO:0007669"/>
    <property type="project" value="InterPro"/>
</dbReference>
<dbReference type="RefSeq" id="WP_116591537.1">
    <property type="nucleotide sequence ID" value="NZ_MZGS01000016.1"/>
</dbReference>
<dbReference type="PANTHER" id="PTHR43823">
    <property type="entry name" value="SPORULATION PROTEIN YKVU"/>
    <property type="match status" value="1"/>
</dbReference>
<feature type="transmembrane region" description="Helical" evidence="6">
    <location>
        <begin position="90"/>
        <end position="114"/>
    </location>
</feature>
<feature type="transmembrane region" description="Helical" evidence="6">
    <location>
        <begin position="21"/>
        <end position="43"/>
    </location>
</feature>
<feature type="transmembrane region" description="Helical" evidence="6">
    <location>
        <begin position="254"/>
        <end position="275"/>
    </location>
</feature>
<dbReference type="PANTHER" id="PTHR43823:SF3">
    <property type="entry name" value="MULTIDRUG EXPORT PROTEIN MEPA"/>
    <property type="match status" value="1"/>
</dbReference>
<protein>
    <submittedName>
        <fullName evidence="7">Multidrug export protein MepA</fullName>
    </submittedName>
</protein>
<dbReference type="Proteomes" id="UP000251717">
    <property type="component" value="Unassembled WGS sequence"/>
</dbReference>
<evidence type="ECO:0000313" key="7">
    <source>
        <dbReference type="EMBL" id="PWB87977.1"/>
    </source>
</evidence>
<reference evidence="7 8" key="1">
    <citation type="submission" date="2017-03" db="EMBL/GenBank/DDBJ databases">
        <title>Genome sequence of Methanobrevibacter thaueri.</title>
        <authorList>
            <person name="Poehlein A."/>
            <person name="Seedorf H."/>
            <person name="Daniel R."/>
        </authorList>
    </citation>
    <scope>NUCLEOTIDE SEQUENCE [LARGE SCALE GENOMIC DNA]</scope>
    <source>
        <strain evidence="7 8">DSM 11995</strain>
    </source>
</reference>
<dbReference type="InterPro" id="IPR002528">
    <property type="entry name" value="MATE_fam"/>
</dbReference>
<keyword evidence="4 6" id="KW-1133">Transmembrane helix</keyword>